<organism evidence="2 3">
    <name type="scientific">Acaromyces ingoldii</name>
    <dbReference type="NCBI Taxonomy" id="215250"/>
    <lineage>
        <taxon>Eukaryota</taxon>
        <taxon>Fungi</taxon>
        <taxon>Dikarya</taxon>
        <taxon>Basidiomycota</taxon>
        <taxon>Ustilaginomycotina</taxon>
        <taxon>Exobasidiomycetes</taxon>
        <taxon>Exobasidiales</taxon>
        <taxon>Cryptobasidiaceae</taxon>
        <taxon>Acaromyces</taxon>
    </lineage>
</organism>
<feature type="region of interest" description="Disordered" evidence="1">
    <location>
        <begin position="186"/>
        <end position="205"/>
    </location>
</feature>
<protein>
    <recommendedName>
        <fullName evidence="4">Histone chaperone domain-containing protein</fullName>
    </recommendedName>
</protein>
<dbReference type="InterPro" id="IPR037647">
    <property type="entry name" value="HIRIP3"/>
</dbReference>
<feature type="compositionally biased region" description="Acidic residues" evidence="1">
    <location>
        <begin position="272"/>
        <end position="289"/>
    </location>
</feature>
<dbReference type="PANTHER" id="PTHR15410">
    <property type="entry name" value="HIRA-INTERACTING PROTEIN 3"/>
    <property type="match status" value="1"/>
</dbReference>
<feature type="region of interest" description="Disordered" evidence="1">
    <location>
        <begin position="238"/>
        <end position="311"/>
    </location>
</feature>
<dbReference type="RefSeq" id="XP_025380446.1">
    <property type="nucleotide sequence ID" value="XM_025524622.1"/>
</dbReference>
<reference evidence="2 3" key="1">
    <citation type="journal article" date="2018" name="Mol. Biol. Evol.">
        <title>Broad Genomic Sampling Reveals a Smut Pathogenic Ancestry of the Fungal Clade Ustilaginomycotina.</title>
        <authorList>
            <person name="Kijpornyongpan T."/>
            <person name="Mondo S.J."/>
            <person name="Barry K."/>
            <person name="Sandor L."/>
            <person name="Lee J."/>
            <person name="Lipzen A."/>
            <person name="Pangilinan J."/>
            <person name="LaButti K."/>
            <person name="Hainaut M."/>
            <person name="Henrissat B."/>
            <person name="Grigoriev I.V."/>
            <person name="Spatafora J.W."/>
            <person name="Aime M.C."/>
        </authorList>
    </citation>
    <scope>NUCLEOTIDE SEQUENCE [LARGE SCALE GENOMIC DNA]</scope>
    <source>
        <strain evidence="2 3">MCA 4198</strain>
    </source>
</reference>
<dbReference type="EMBL" id="KZ819634">
    <property type="protein sequence ID" value="PWN93248.1"/>
    <property type="molecule type" value="Genomic_DNA"/>
</dbReference>
<sequence length="311" mass="34990">MTFPTDAELTAYLTKKIHKASDLASLSRRVLKDSVVERYGLGTEEKRRLEEDERIKQLVKDVITRAVKERESLEDAGRANEATQEKRIKGDRPKPKKASKVKEVEEEEMNDDDDEQQAQHLSDFSSMEDSDEGPAPKKKARKSSSPSSRKKSASVTPAGKESDKVKRLKSYIFLAGLRKPYKKIFADANCSDPPPSSSASEEAKVYKKQISILQGILQEELGIEGRPTKEKCKIARDKREWEKEMEEIQRAGKTERARTRGGARKSLADVGEGSENEKDEGDEERGEEEPASKPPKFNRFLADFAASLNDD</sequence>
<gene>
    <name evidence="2" type="ORF">FA10DRAFT_298656</name>
</gene>
<accession>A0A316YX71</accession>
<dbReference type="AlphaFoldDB" id="A0A316YX71"/>
<feature type="compositionally biased region" description="Basic residues" evidence="1">
    <location>
        <begin position="136"/>
        <end position="152"/>
    </location>
</feature>
<dbReference type="PANTHER" id="PTHR15410:SF2">
    <property type="entry name" value="HIRA-INTERACTING PROTEIN 3"/>
    <property type="match status" value="1"/>
</dbReference>
<dbReference type="OrthoDB" id="552755at2759"/>
<proteinExistence type="predicted"/>
<dbReference type="GeneID" id="37046538"/>
<feature type="compositionally biased region" description="Acidic residues" evidence="1">
    <location>
        <begin position="104"/>
        <end position="116"/>
    </location>
</feature>
<keyword evidence="3" id="KW-1185">Reference proteome</keyword>
<evidence type="ECO:0008006" key="4">
    <source>
        <dbReference type="Google" id="ProtNLM"/>
    </source>
</evidence>
<dbReference type="GO" id="GO:0005634">
    <property type="term" value="C:nucleus"/>
    <property type="evidence" value="ECO:0007669"/>
    <property type="project" value="TreeGrafter"/>
</dbReference>
<evidence type="ECO:0000313" key="2">
    <source>
        <dbReference type="EMBL" id="PWN93248.1"/>
    </source>
</evidence>
<evidence type="ECO:0000256" key="1">
    <source>
        <dbReference type="SAM" id="MobiDB-lite"/>
    </source>
</evidence>
<dbReference type="InParanoid" id="A0A316YX71"/>
<dbReference type="Proteomes" id="UP000245768">
    <property type="component" value="Unassembled WGS sequence"/>
</dbReference>
<feature type="compositionally biased region" description="Basic and acidic residues" evidence="1">
    <location>
        <begin position="67"/>
        <end position="93"/>
    </location>
</feature>
<name>A0A316YX71_9BASI</name>
<feature type="region of interest" description="Disordered" evidence="1">
    <location>
        <begin position="67"/>
        <end position="163"/>
    </location>
</feature>
<dbReference type="STRING" id="215250.A0A316YX71"/>
<evidence type="ECO:0000313" key="3">
    <source>
        <dbReference type="Proteomes" id="UP000245768"/>
    </source>
</evidence>
<feature type="compositionally biased region" description="Basic and acidic residues" evidence="1">
    <location>
        <begin position="238"/>
        <end position="258"/>
    </location>
</feature>